<accession>A0A9E7PQU3</accession>
<dbReference type="RefSeq" id="WP_257743266.1">
    <property type="nucleotide sequence ID" value="NZ_CP096115.1"/>
</dbReference>
<dbReference type="AlphaFoldDB" id="A0A9E7PQU3"/>
<proteinExistence type="predicted"/>
<gene>
    <name evidence="1" type="ORF">L6E24_03110</name>
</gene>
<name>A0A9E7PQU3_9EURY</name>
<dbReference type="Proteomes" id="UP001060368">
    <property type="component" value="Chromosome"/>
</dbReference>
<dbReference type="GeneID" id="74306651"/>
<dbReference type="KEGG" id="mend:L6E24_03110"/>
<protein>
    <submittedName>
        <fullName evidence="1">Uncharacterized protein</fullName>
    </submittedName>
</protein>
<evidence type="ECO:0000313" key="1">
    <source>
        <dbReference type="EMBL" id="UUX93126.1"/>
    </source>
</evidence>
<organism evidence="1 2">
    <name type="scientific">Methanoplanus endosymbiosus</name>
    <dbReference type="NCBI Taxonomy" id="33865"/>
    <lineage>
        <taxon>Archaea</taxon>
        <taxon>Methanobacteriati</taxon>
        <taxon>Methanobacteriota</taxon>
        <taxon>Stenosarchaea group</taxon>
        <taxon>Methanomicrobia</taxon>
        <taxon>Methanomicrobiales</taxon>
        <taxon>Methanomicrobiaceae</taxon>
        <taxon>Methanoplanus</taxon>
    </lineage>
</organism>
<sequence>MSEERVHTGIYGEVVVSLKDSLYFITGRDAKRIMFSSGAGSLYNLRVECIHPGVLDGSSLPLGKVQPCGTVKLNPSGRAVIILADDAAFILPLKTFCDVCKGEVVSAVISPAMTVSGVKL</sequence>
<dbReference type="EMBL" id="CP096115">
    <property type="protein sequence ID" value="UUX93126.1"/>
    <property type="molecule type" value="Genomic_DNA"/>
</dbReference>
<keyword evidence="2" id="KW-1185">Reference proteome</keyword>
<reference evidence="1" key="1">
    <citation type="submission" date="2022-04" db="EMBL/GenBank/DDBJ databases">
        <title>Complete genome of Methanoplanus endosymbiosus DSM 3599.</title>
        <authorList>
            <person name="Chen S.-C."/>
            <person name="You Y.-T."/>
            <person name="Zhou Y.-Z."/>
            <person name="Lai M.-C."/>
        </authorList>
    </citation>
    <scope>NUCLEOTIDE SEQUENCE</scope>
    <source>
        <strain evidence="1">DSM 3599</strain>
    </source>
</reference>
<evidence type="ECO:0000313" key="2">
    <source>
        <dbReference type="Proteomes" id="UP001060368"/>
    </source>
</evidence>